<feature type="domain" description="FAD-binding PCMH-type" evidence="2">
    <location>
        <begin position="1"/>
        <end position="176"/>
    </location>
</feature>
<protein>
    <submittedName>
        <fullName evidence="3">FAD-binding protein</fullName>
    </submittedName>
</protein>
<sequence>MQPSETNWAGNLAYRAGAMARPSSREELLAALAGEGELRVVGSRHSFNTITDTAGTLVSAEDLPAGIEIAADRRSVGLGGGVRYGDLAVELARHGLALANLASLPHISVAGAIATGTHGSGDRLGSLATSVRALTFLAPDGAERTYRRGDEDFAGAVVHLGALGVVVRVELDVEPAYQVVQTVFESLDWATVVENFDAVTGCGTSVSLFTSWGGTGGVDQIWVKDRADAPAGNAAAVLAGLGARPADGPRHPLPGGDTRASTEQLGLPGLWSERLPHFRLAFTPSSGDELQSEYFLPREAARAAIARVQALGPRLAPLVQVSELRTVRADDLWLSPAYGQDVVAFHFTWRPDQPAVEALLPELEAALGEGVRAHWGKLWQLDPASVAGGYERWDDFVALQRRHDPQGRFVNDFLRRLGL</sequence>
<evidence type="ECO:0000313" key="3">
    <source>
        <dbReference type="EMBL" id="GAA3699901.1"/>
    </source>
</evidence>
<keyword evidence="1" id="KW-0560">Oxidoreductase</keyword>
<evidence type="ECO:0000313" key="4">
    <source>
        <dbReference type="Proteomes" id="UP001501536"/>
    </source>
</evidence>
<reference evidence="4" key="1">
    <citation type="journal article" date="2019" name="Int. J. Syst. Evol. Microbiol.">
        <title>The Global Catalogue of Microorganisms (GCM) 10K type strain sequencing project: providing services to taxonomists for standard genome sequencing and annotation.</title>
        <authorList>
            <consortium name="The Broad Institute Genomics Platform"/>
            <consortium name="The Broad Institute Genome Sequencing Center for Infectious Disease"/>
            <person name="Wu L."/>
            <person name="Ma J."/>
        </authorList>
    </citation>
    <scope>NUCLEOTIDE SEQUENCE [LARGE SCALE GENOMIC DNA]</scope>
    <source>
        <strain evidence="4">JCM 16961</strain>
    </source>
</reference>
<dbReference type="Gene3D" id="3.30.70.2520">
    <property type="match status" value="1"/>
</dbReference>
<accession>A0ABP7D5V9</accession>
<gene>
    <name evidence="3" type="ORF">GCM10022377_11200</name>
</gene>
<organism evidence="3 4">
    <name type="scientific">Zhihengliuella alba</name>
    <dbReference type="NCBI Taxonomy" id="547018"/>
    <lineage>
        <taxon>Bacteria</taxon>
        <taxon>Bacillati</taxon>
        <taxon>Actinomycetota</taxon>
        <taxon>Actinomycetes</taxon>
        <taxon>Micrococcales</taxon>
        <taxon>Micrococcaceae</taxon>
        <taxon>Zhihengliuella</taxon>
    </lineage>
</organism>
<dbReference type="InterPro" id="IPR016171">
    <property type="entry name" value="Vanillyl_alc_oxidase_C-sub2"/>
</dbReference>
<dbReference type="PROSITE" id="PS51387">
    <property type="entry name" value="FAD_PCMH"/>
    <property type="match status" value="1"/>
</dbReference>
<dbReference type="InterPro" id="IPR006094">
    <property type="entry name" value="Oxid_FAD_bind_N"/>
</dbReference>
<evidence type="ECO:0000256" key="1">
    <source>
        <dbReference type="ARBA" id="ARBA00023002"/>
    </source>
</evidence>
<dbReference type="InterPro" id="IPR036318">
    <property type="entry name" value="FAD-bd_PCMH-like_sf"/>
</dbReference>
<keyword evidence="4" id="KW-1185">Reference proteome</keyword>
<name>A0ABP7D5V9_9MICC</name>
<dbReference type="Pfam" id="PF04030">
    <property type="entry name" value="ALO"/>
    <property type="match status" value="1"/>
</dbReference>
<proteinExistence type="predicted"/>
<dbReference type="InterPro" id="IPR016167">
    <property type="entry name" value="FAD-bd_PCMH_sub1"/>
</dbReference>
<dbReference type="Gene3D" id="1.10.45.10">
    <property type="entry name" value="Vanillyl-alcohol Oxidase, Chain A, domain 4"/>
    <property type="match status" value="1"/>
</dbReference>
<dbReference type="Pfam" id="PF01565">
    <property type="entry name" value="FAD_binding_4"/>
    <property type="match status" value="1"/>
</dbReference>
<dbReference type="InterPro" id="IPR016169">
    <property type="entry name" value="FAD-bd_PCMH_sub2"/>
</dbReference>
<dbReference type="Gene3D" id="3.30.43.10">
    <property type="entry name" value="Uridine Diphospho-n-acetylenolpyruvylglucosamine Reductase, domain 2"/>
    <property type="match status" value="1"/>
</dbReference>
<dbReference type="PANTHER" id="PTHR43762">
    <property type="entry name" value="L-GULONOLACTONE OXIDASE"/>
    <property type="match status" value="1"/>
</dbReference>
<dbReference type="RefSeq" id="WP_344881124.1">
    <property type="nucleotide sequence ID" value="NZ_BAABCJ010000001.1"/>
</dbReference>
<dbReference type="PANTHER" id="PTHR43762:SF1">
    <property type="entry name" value="D-ARABINONO-1,4-LACTONE OXIDASE"/>
    <property type="match status" value="1"/>
</dbReference>
<dbReference type="EMBL" id="BAABCJ010000001">
    <property type="protein sequence ID" value="GAA3699901.1"/>
    <property type="molecule type" value="Genomic_DNA"/>
</dbReference>
<dbReference type="Proteomes" id="UP001501536">
    <property type="component" value="Unassembled WGS sequence"/>
</dbReference>
<dbReference type="Gene3D" id="3.30.70.2530">
    <property type="match status" value="1"/>
</dbReference>
<dbReference type="InterPro" id="IPR007173">
    <property type="entry name" value="ALO_C"/>
</dbReference>
<evidence type="ECO:0000259" key="2">
    <source>
        <dbReference type="PROSITE" id="PS51387"/>
    </source>
</evidence>
<comment type="caution">
    <text evidence="3">The sequence shown here is derived from an EMBL/GenBank/DDBJ whole genome shotgun (WGS) entry which is preliminary data.</text>
</comment>
<dbReference type="InterPro" id="IPR010031">
    <property type="entry name" value="FAD_lactone_oxidase-like"/>
</dbReference>
<dbReference type="Gene3D" id="3.30.465.10">
    <property type="match status" value="1"/>
</dbReference>
<dbReference type="InterPro" id="IPR016166">
    <property type="entry name" value="FAD-bd_PCMH"/>
</dbReference>
<dbReference type="SUPFAM" id="SSF56176">
    <property type="entry name" value="FAD-binding/transporter-associated domain-like"/>
    <property type="match status" value="1"/>
</dbReference>